<gene>
    <name evidence="8" type="ORF">ACFFSY_15145</name>
</gene>
<dbReference type="SUPFAM" id="SSF75615">
    <property type="entry name" value="Siroheme synthase middle domains-like"/>
    <property type="match status" value="1"/>
</dbReference>
<evidence type="ECO:0000256" key="4">
    <source>
        <dbReference type="ARBA" id="ARBA00023027"/>
    </source>
</evidence>
<dbReference type="SUPFAM" id="SSF51735">
    <property type="entry name" value="NAD(P)-binding Rossmann-fold domains"/>
    <property type="match status" value="1"/>
</dbReference>
<dbReference type="InterPro" id="IPR036291">
    <property type="entry name" value="NAD(P)-bd_dom_sf"/>
</dbReference>
<comment type="catalytic activity">
    <reaction evidence="6">
        <text>precorrin-2 + NAD(+) = sirohydrochlorin + NADH + 2 H(+)</text>
        <dbReference type="Rhea" id="RHEA:15613"/>
        <dbReference type="ChEBI" id="CHEBI:15378"/>
        <dbReference type="ChEBI" id="CHEBI:57540"/>
        <dbReference type="ChEBI" id="CHEBI:57945"/>
        <dbReference type="ChEBI" id="CHEBI:58351"/>
        <dbReference type="ChEBI" id="CHEBI:58827"/>
        <dbReference type="EC" id="1.3.1.76"/>
    </reaction>
</comment>
<keyword evidence="9" id="KW-1185">Reference proteome</keyword>
<keyword evidence="3" id="KW-0560">Oxidoreductase</keyword>
<keyword evidence="4" id="KW-0520">NAD</keyword>
<evidence type="ECO:0000313" key="9">
    <source>
        <dbReference type="Proteomes" id="UP001589747"/>
    </source>
</evidence>
<dbReference type="Gene3D" id="3.40.50.720">
    <property type="entry name" value="NAD(P)-binding Rossmann-like Domain"/>
    <property type="match status" value="1"/>
</dbReference>
<evidence type="ECO:0000256" key="2">
    <source>
        <dbReference type="ARBA" id="ARBA00012400"/>
    </source>
</evidence>
<evidence type="ECO:0000256" key="3">
    <source>
        <dbReference type="ARBA" id="ARBA00023002"/>
    </source>
</evidence>
<sequence length="233" mass="25824">MEREGSKRTYYPLYLDLYGKRCIVVGGGQIAERKTRGLIEGGADRVTIISPIVTPGLAKMAELGSIRWERREYQEKDVTGATLVFAATDSRTVNEKIVRDGRAAGALLNQADEAADGDFIVPAAVRRGAMLLSVSTGGMSPTLAMRIRGELERRYGEPYAWWIERLGELRKIVLKEEGIAQQAKRDMLRGASDEAVLDLQGERRSPQREEETIEAWMSRLARQACHDGGLDGT</sequence>
<dbReference type="PANTHER" id="PTHR35330:SF1">
    <property type="entry name" value="SIROHEME BIOSYNTHESIS PROTEIN MET8"/>
    <property type="match status" value="1"/>
</dbReference>
<dbReference type="PANTHER" id="PTHR35330">
    <property type="entry name" value="SIROHEME BIOSYNTHESIS PROTEIN MET8"/>
    <property type="match status" value="1"/>
</dbReference>
<proteinExistence type="predicted"/>
<dbReference type="EMBL" id="JBHMDO010000024">
    <property type="protein sequence ID" value="MFB9327263.1"/>
    <property type="molecule type" value="Genomic_DNA"/>
</dbReference>
<dbReference type="Proteomes" id="UP001589747">
    <property type="component" value="Unassembled WGS sequence"/>
</dbReference>
<reference evidence="8 9" key="1">
    <citation type="submission" date="2024-09" db="EMBL/GenBank/DDBJ databases">
        <authorList>
            <person name="Sun Q."/>
            <person name="Mori K."/>
        </authorList>
    </citation>
    <scope>NUCLEOTIDE SEQUENCE [LARGE SCALE GENOMIC DNA]</scope>
    <source>
        <strain evidence="8 9">TISTR 2452</strain>
    </source>
</reference>
<evidence type="ECO:0000256" key="6">
    <source>
        <dbReference type="ARBA" id="ARBA00047561"/>
    </source>
</evidence>
<evidence type="ECO:0000313" key="8">
    <source>
        <dbReference type="EMBL" id="MFB9327263.1"/>
    </source>
</evidence>
<accession>A0ABV5KPV0</accession>
<evidence type="ECO:0000256" key="1">
    <source>
        <dbReference type="ARBA" id="ARBA00005010"/>
    </source>
</evidence>
<comment type="caution">
    <text evidence="8">The sequence shown here is derived from an EMBL/GenBank/DDBJ whole genome shotgun (WGS) entry which is preliminary data.</text>
</comment>
<name>A0ABV5KPV0_9BACL</name>
<organism evidence="8 9">
    <name type="scientific">Paenibacillus aurantiacus</name>
    <dbReference type="NCBI Taxonomy" id="1936118"/>
    <lineage>
        <taxon>Bacteria</taxon>
        <taxon>Bacillati</taxon>
        <taxon>Bacillota</taxon>
        <taxon>Bacilli</taxon>
        <taxon>Bacillales</taxon>
        <taxon>Paenibacillaceae</taxon>
        <taxon>Paenibacillus</taxon>
    </lineage>
</organism>
<dbReference type="RefSeq" id="WP_377495376.1">
    <property type="nucleotide sequence ID" value="NZ_JBHMDO010000024.1"/>
</dbReference>
<dbReference type="NCBIfam" id="TIGR01470">
    <property type="entry name" value="cysG_Nterm"/>
    <property type="match status" value="1"/>
</dbReference>
<dbReference type="Pfam" id="PF14824">
    <property type="entry name" value="Sirohm_synth_M"/>
    <property type="match status" value="1"/>
</dbReference>
<dbReference type="Pfam" id="PF13241">
    <property type="entry name" value="NAD_binding_7"/>
    <property type="match status" value="1"/>
</dbReference>
<protein>
    <recommendedName>
        <fullName evidence="2">precorrin-2 dehydrogenase</fullName>
        <ecNumber evidence="2">1.3.1.76</ecNumber>
    </recommendedName>
</protein>
<feature type="domain" description="Siroheme synthase central" evidence="7">
    <location>
        <begin position="132"/>
        <end position="153"/>
    </location>
</feature>
<evidence type="ECO:0000259" key="7">
    <source>
        <dbReference type="Pfam" id="PF14824"/>
    </source>
</evidence>
<dbReference type="EC" id="1.3.1.76" evidence="2"/>
<dbReference type="Gene3D" id="1.10.8.610">
    <property type="entry name" value="SirC, precorrin-2 dehydrogenase, C-terminal helical domain-like"/>
    <property type="match status" value="1"/>
</dbReference>
<dbReference type="InterPro" id="IPR028281">
    <property type="entry name" value="Sirohaem_synthase_central"/>
</dbReference>
<dbReference type="InterPro" id="IPR042518">
    <property type="entry name" value="SirC_C"/>
</dbReference>
<dbReference type="InterPro" id="IPR028161">
    <property type="entry name" value="Met8-like"/>
</dbReference>
<comment type="pathway">
    <text evidence="1">Porphyrin-containing compound metabolism; siroheme biosynthesis; sirohydrochlorin from precorrin-2: step 1/1.</text>
</comment>
<evidence type="ECO:0000256" key="5">
    <source>
        <dbReference type="ARBA" id="ARBA00023244"/>
    </source>
</evidence>
<dbReference type="InterPro" id="IPR006367">
    <property type="entry name" value="Sirohaem_synthase_N"/>
</dbReference>
<keyword evidence="5" id="KW-0627">Porphyrin biosynthesis</keyword>